<dbReference type="Pfam" id="PF05960">
    <property type="entry name" value="DUF885"/>
    <property type="match status" value="1"/>
</dbReference>
<evidence type="ECO:0000313" key="3">
    <source>
        <dbReference type="Proteomes" id="UP000284598"/>
    </source>
</evidence>
<evidence type="ECO:0000256" key="1">
    <source>
        <dbReference type="SAM" id="Phobius"/>
    </source>
</evidence>
<dbReference type="EMBL" id="QSFO01000002">
    <property type="protein sequence ID" value="RHA56781.1"/>
    <property type="molecule type" value="Genomic_DNA"/>
</dbReference>
<keyword evidence="1" id="KW-0812">Transmembrane</keyword>
<keyword evidence="1" id="KW-1133">Transmembrane helix</keyword>
<organism evidence="2 3">
    <name type="scientific">Eubacterium ventriosum</name>
    <dbReference type="NCBI Taxonomy" id="39496"/>
    <lineage>
        <taxon>Bacteria</taxon>
        <taxon>Bacillati</taxon>
        <taxon>Bacillota</taxon>
        <taxon>Clostridia</taxon>
        <taxon>Eubacteriales</taxon>
        <taxon>Eubacteriaceae</taxon>
        <taxon>Eubacterium</taxon>
    </lineage>
</organism>
<dbReference type="PANTHER" id="PTHR33361">
    <property type="entry name" value="GLR0591 PROTEIN"/>
    <property type="match status" value="1"/>
</dbReference>
<feature type="transmembrane region" description="Helical" evidence="1">
    <location>
        <begin position="20"/>
        <end position="37"/>
    </location>
</feature>
<accession>A0A413S4T7</accession>
<sequence length="602" mass="69824">MNLKNQSNTYFFLKKKYLRYVVALLTLTCILLFSYYLKNNNYSNLDQKHSGNANNDFQTYAQNLFDEQLLSDSLSMHFYIKTPDKNIRNSPVTLGDFSYDSMVKSQQYYINQINLLKDFNYKKLSQKEQLTYDVLLDYFRNQLDYGDLCLCNPVLSPTTGIQAQLPILFAEYTFADKKDIDNYLTLVSQINDFFNQICEFQILKAKNNSFLGSETCNLVIKQCISFLAENKPKDNLFHTSFVSKISNCKFLSDSEKNNYINKNLDLINSSVFPGYNKIISSLKDLQKSGYCKNNKGICHLKNGKSYYEFLVKNYTGSSKSVLELKSDIQSRLMKDMRTMYSILTVNPELENMFYSEEHKSKSPQAILKELNSKYTDDFPNIGNINYTVKYVDENLQDYLSPAFFLTPAIDDTNNNVIYINKSDAFSKQDIYTTLAHEGIPGHMYQSAFFLQTNPLPVRHILSYGGYTEGWATYVEFLSYSYEYSDQRLAKALSCSASYSLALYSLCDIGINYEGWSFKETKDFLKNYNITGDDICKNIYQTVINEPANYLQYYVGYLEITALKEKVQKQLGTDFNLKDFHKSFLTIGPADFKTVEKWIYTFY</sequence>
<dbReference type="InterPro" id="IPR010281">
    <property type="entry name" value="DUF885"/>
</dbReference>
<proteinExistence type="predicted"/>
<comment type="caution">
    <text evidence="2">The sequence shown here is derived from an EMBL/GenBank/DDBJ whole genome shotgun (WGS) entry which is preliminary data.</text>
</comment>
<keyword evidence="1" id="KW-0472">Membrane</keyword>
<dbReference type="RefSeq" id="WP_118024814.1">
    <property type="nucleotide sequence ID" value="NZ_JBBNGR010000014.1"/>
</dbReference>
<dbReference type="AlphaFoldDB" id="A0A413S4T7"/>
<evidence type="ECO:0000313" key="2">
    <source>
        <dbReference type="EMBL" id="RHA56781.1"/>
    </source>
</evidence>
<gene>
    <name evidence="2" type="ORF">DW929_02765</name>
</gene>
<protein>
    <submittedName>
        <fullName evidence="2">DUF885 domain-containing protein</fullName>
    </submittedName>
</protein>
<reference evidence="2 3" key="1">
    <citation type="submission" date="2018-08" db="EMBL/GenBank/DDBJ databases">
        <title>A genome reference for cultivated species of the human gut microbiota.</title>
        <authorList>
            <person name="Zou Y."/>
            <person name="Xue W."/>
            <person name="Luo G."/>
        </authorList>
    </citation>
    <scope>NUCLEOTIDE SEQUENCE [LARGE SCALE GENOMIC DNA]</scope>
    <source>
        <strain evidence="2 3">AM43-2</strain>
    </source>
</reference>
<dbReference type="PANTHER" id="PTHR33361:SF2">
    <property type="entry name" value="DUF885 DOMAIN-CONTAINING PROTEIN"/>
    <property type="match status" value="1"/>
</dbReference>
<name>A0A413S4T7_9FIRM</name>
<dbReference type="Proteomes" id="UP000284598">
    <property type="component" value="Unassembled WGS sequence"/>
</dbReference>